<evidence type="ECO:0000313" key="2">
    <source>
        <dbReference type="Proteomes" id="UP001500212"/>
    </source>
</evidence>
<dbReference type="EMBL" id="BAABHJ010000017">
    <property type="protein sequence ID" value="GAA4611348.1"/>
    <property type="molecule type" value="Genomic_DNA"/>
</dbReference>
<dbReference type="Proteomes" id="UP001500212">
    <property type="component" value="Unassembled WGS sequence"/>
</dbReference>
<reference evidence="2" key="1">
    <citation type="journal article" date="2019" name="Int. J. Syst. Evol. Microbiol.">
        <title>The Global Catalogue of Microorganisms (GCM) 10K type strain sequencing project: providing services to taxonomists for standard genome sequencing and annotation.</title>
        <authorList>
            <consortium name="The Broad Institute Genomics Platform"/>
            <consortium name="The Broad Institute Genome Sequencing Center for Infectious Disease"/>
            <person name="Wu L."/>
            <person name="Ma J."/>
        </authorList>
    </citation>
    <scope>NUCLEOTIDE SEQUENCE [LARGE SCALE GENOMIC DNA]</scope>
    <source>
        <strain evidence="2">JCM 17938</strain>
    </source>
</reference>
<dbReference type="RefSeq" id="WP_345358496.1">
    <property type="nucleotide sequence ID" value="NZ_BAABHJ010000017.1"/>
</dbReference>
<keyword evidence="2" id="KW-1185">Reference proteome</keyword>
<protein>
    <submittedName>
        <fullName evidence="1">Uncharacterized protein</fullName>
    </submittedName>
</protein>
<comment type="caution">
    <text evidence="1">The sequence shown here is derived from an EMBL/GenBank/DDBJ whole genome shotgun (WGS) entry which is preliminary data.</text>
</comment>
<name>A0ABP8TQK3_9ACTN</name>
<evidence type="ECO:0000313" key="1">
    <source>
        <dbReference type="EMBL" id="GAA4611348.1"/>
    </source>
</evidence>
<accession>A0ABP8TQK3</accession>
<gene>
    <name evidence="1" type="ORF">GCM10023195_47970</name>
</gene>
<organism evidence="1 2">
    <name type="scientific">Actinoallomurus liliacearum</name>
    <dbReference type="NCBI Taxonomy" id="1080073"/>
    <lineage>
        <taxon>Bacteria</taxon>
        <taxon>Bacillati</taxon>
        <taxon>Actinomycetota</taxon>
        <taxon>Actinomycetes</taxon>
        <taxon>Streptosporangiales</taxon>
        <taxon>Thermomonosporaceae</taxon>
        <taxon>Actinoallomurus</taxon>
    </lineage>
</organism>
<sequence>MSQSQRPSPNVQEGPCAPEVTWWKQIRVADRQGYNIRDQKDFTQDAKHVTKVLAITKAEVDACAYVMFEKAKHLGQPTDMYQTNVKASDLGHRIDLTWVKD</sequence>
<proteinExistence type="predicted"/>